<dbReference type="PANTHER" id="PTHR37460">
    <property type="entry name" value="ENDONUCLEASE III"/>
    <property type="match status" value="1"/>
</dbReference>
<dbReference type="OrthoDB" id="9811593at2"/>
<evidence type="ECO:0008006" key="3">
    <source>
        <dbReference type="Google" id="ProtNLM"/>
    </source>
</evidence>
<gene>
    <name evidence="1" type="ORF">SAMN05421742_1083</name>
</gene>
<reference evidence="2" key="1">
    <citation type="submission" date="2016-10" db="EMBL/GenBank/DDBJ databases">
        <authorList>
            <person name="Varghese N."/>
            <person name="Submissions S."/>
        </authorList>
    </citation>
    <scope>NUCLEOTIDE SEQUENCE [LARGE SCALE GENOMIC DNA]</scope>
    <source>
        <strain evidence="2">930I</strain>
    </source>
</reference>
<proteinExistence type="predicted"/>
<dbReference type="RefSeq" id="WP_092620344.1">
    <property type="nucleotide sequence ID" value="NZ_FNCV01000008.1"/>
</dbReference>
<dbReference type="AlphaFoldDB" id="A0A1G8DF99"/>
<evidence type="ECO:0000313" key="1">
    <source>
        <dbReference type="EMBL" id="SDH56387.1"/>
    </source>
</evidence>
<dbReference type="STRING" id="83401.SAMN05421742_1083"/>
<name>A0A1G8DF99_9PROT</name>
<organism evidence="1 2">
    <name type="scientific">Roseospirillum parvum</name>
    <dbReference type="NCBI Taxonomy" id="83401"/>
    <lineage>
        <taxon>Bacteria</taxon>
        <taxon>Pseudomonadati</taxon>
        <taxon>Pseudomonadota</taxon>
        <taxon>Alphaproteobacteria</taxon>
        <taxon>Rhodospirillales</taxon>
        <taxon>Rhodospirillaceae</taxon>
        <taxon>Roseospirillum</taxon>
    </lineage>
</organism>
<evidence type="ECO:0000313" key="2">
    <source>
        <dbReference type="Proteomes" id="UP000217076"/>
    </source>
</evidence>
<sequence length="126" mass="13091">MPGGAYVLRLGVGPGVWLAPGVYWYAGSAYGPGGLRARLGRHLRRDKAIRWHVDRLTVEPAVEVGFLAFPGAGECALVAALLAAGATVPVPGFGSSDCRICPSHLVCLDASSAQMARILRAALTPP</sequence>
<dbReference type="EMBL" id="FNCV01000008">
    <property type="protein sequence ID" value="SDH56387.1"/>
    <property type="molecule type" value="Genomic_DNA"/>
</dbReference>
<dbReference type="Proteomes" id="UP000217076">
    <property type="component" value="Unassembled WGS sequence"/>
</dbReference>
<accession>A0A1G8DF99</accession>
<dbReference type="PANTHER" id="PTHR37460:SF1">
    <property type="entry name" value="ENDONUCLEASE III"/>
    <property type="match status" value="1"/>
</dbReference>
<keyword evidence="2" id="KW-1185">Reference proteome</keyword>
<dbReference type="InterPro" id="IPR002837">
    <property type="entry name" value="DUF123"/>
</dbReference>
<dbReference type="Pfam" id="PF01986">
    <property type="entry name" value="DUF123"/>
    <property type="match status" value="1"/>
</dbReference>
<protein>
    <recommendedName>
        <fullName evidence="3">Uri superfamily endonuclease</fullName>
    </recommendedName>
</protein>